<dbReference type="EMBL" id="JAGRRH010000005">
    <property type="protein sequence ID" value="KAG7369714.1"/>
    <property type="molecule type" value="Genomic_DNA"/>
</dbReference>
<evidence type="ECO:0000313" key="3">
    <source>
        <dbReference type="EMBL" id="KAG7369714.1"/>
    </source>
</evidence>
<keyword evidence="4" id="KW-1185">Reference proteome</keyword>
<protein>
    <submittedName>
        <fullName evidence="3">Uncharacterized protein</fullName>
    </submittedName>
</protein>
<dbReference type="Proteomes" id="UP000693970">
    <property type="component" value="Unassembled WGS sequence"/>
</dbReference>
<feature type="compositionally biased region" description="Basic and acidic residues" evidence="1">
    <location>
        <begin position="117"/>
        <end position="127"/>
    </location>
</feature>
<feature type="region of interest" description="Disordered" evidence="1">
    <location>
        <begin position="24"/>
        <end position="161"/>
    </location>
</feature>
<keyword evidence="2" id="KW-0812">Transmembrane</keyword>
<sequence length="473" mass="51840">MSSILTPNYPPPARKSKEEMIQDLTQMSGSSFLTPNYPPPKRKTKEEMIEDLSQKSGSSFLTPNYPPPKRKAKEEMIAEAHVYSSSRKSKEEMSQDLSQVSGSSFLTPNYPPPKRKTKEEMIAEAQRHSSPRQSKVEPSQNICQKSGSSFLTPNYPPPKRKTKEEMITEAHGYSLARMSKDEMTQDLSQKSGSSFLTPNYPPPKRKTKEEMIAEAKGNFNWKVFLIVICILVIALGVTIGTLVSRNKDTDTSDDDAAATSAANSTTSTSTNDPIDMDCEMKTMEFSDSNLVLTMSVDSGISSIEMEYAAAVFEKTYTSMLANELSASLNEYCDPYCRQITGLTVLSSELTSPEESAESRQSSDCDATLKLVMGIEGTFVGCEDTPFPGLFSAGRRQLVQVQRSKVRMNLNAPRFLQPGAEGTETDPMCQSCPDDSNTLGSQAPAVPSMVEILDGFVSVLPAICELTGAEIVEA</sequence>
<feature type="region of interest" description="Disordered" evidence="1">
    <location>
        <begin position="245"/>
        <end position="274"/>
    </location>
</feature>
<name>A0A9K3LX42_9STRA</name>
<dbReference type="AlphaFoldDB" id="A0A9K3LX42"/>
<accession>A0A9K3LX42</accession>
<comment type="caution">
    <text evidence="3">The sequence shown here is derived from an EMBL/GenBank/DDBJ whole genome shotgun (WGS) entry which is preliminary data.</text>
</comment>
<evidence type="ECO:0000256" key="2">
    <source>
        <dbReference type="SAM" id="Phobius"/>
    </source>
</evidence>
<feature type="compositionally biased region" description="Low complexity" evidence="1">
    <location>
        <begin position="257"/>
        <end position="272"/>
    </location>
</feature>
<reference evidence="3" key="1">
    <citation type="journal article" date="2021" name="Sci. Rep.">
        <title>Diploid genomic architecture of Nitzschia inconspicua, an elite biomass production diatom.</title>
        <authorList>
            <person name="Oliver A."/>
            <person name="Podell S."/>
            <person name="Pinowska A."/>
            <person name="Traller J.C."/>
            <person name="Smith S.R."/>
            <person name="McClure R."/>
            <person name="Beliaev A."/>
            <person name="Bohutskyi P."/>
            <person name="Hill E.A."/>
            <person name="Rabines A."/>
            <person name="Zheng H."/>
            <person name="Allen L.Z."/>
            <person name="Kuo A."/>
            <person name="Grigoriev I.V."/>
            <person name="Allen A.E."/>
            <person name="Hazlebeck D."/>
            <person name="Allen E.E."/>
        </authorList>
    </citation>
    <scope>NUCLEOTIDE SEQUENCE</scope>
    <source>
        <strain evidence="3">Hildebrandi</strain>
    </source>
</reference>
<proteinExistence type="predicted"/>
<feature type="compositionally biased region" description="Polar residues" evidence="1">
    <location>
        <begin position="24"/>
        <end position="34"/>
    </location>
</feature>
<keyword evidence="2" id="KW-0472">Membrane</keyword>
<feature type="transmembrane region" description="Helical" evidence="2">
    <location>
        <begin position="223"/>
        <end position="243"/>
    </location>
</feature>
<feature type="compositionally biased region" description="Polar residues" evidence="1">
    <location>
        <begin position="95"/>
        <end position="107"/>
    </location>
</feature>
<reference evidence="3" key="2">
    <citation type="submission" date="2021-04" db="EMBL/GenBank/DDBJ databases">
        <authorList>
            <person name="Podell S."/>
        </authorList>
    </citation>
    <scope>NUCLEOTIDE SEQUENCE</scope>
    <source>
        <strain evidence="3">Hildebrandi</strain>
    </source>
</reference>
<gene>
    <name evidence="3" type="ORF">IV203_027460</name>
</gene>
<evidence type="ECO:0000313" key="4">
    <source>
        <dbReference type="Proteomes" id="UP000693970"/>
    </source>
</evidence>
<organism evidence="3 4">
    <name type="scientific">Nitzschia inconspicua</name>
    <dbReference type="NCBI Taxonomy" id="303405"/>
    <lineage>
        <taxon>Eukaryota</taxon>
        <taxon>Sar</taxon>
        <taxon>Stramenopiles</taxon>
        <taxon>Ochrophyta</taxon>
        <taxon>Bacillariophyta</taxon>
        <taxon>Bacillariophyceae</taxon>
        <taxon>Bacillariophycidae</taxon>
        <taxon>Bacillariales</taxon>
        <taxon>Bacillariaceae</taxon>
        <taxon>Nitzschia</taxon>
    </lineage>
</organism>
<feature type="compositionally biased region" description="Polar residues" evidence="1">
    <location>
        <begin position="131"/>
        <end position="152"/>
    </location>
</feature>
<keyword evidence="2" id="KW-1133">Transmembrane helix</keyword>
<evidence type="ECO:0000256" key="1">
    <source>
        <dbReference type="SAM" id="MobiDB-lite"/>
    </source>
</evidence>